<gene>
    <name evidence="1" type="ORF">BdWA1_002833</name>
</gene>
<organism evidence="1 2">
    <name type="scientific">Babesia duncani</name>
    <dbReference type="NCBI Taxonomy" id="323732"/>
    <lineage>
        <taxon>Eukaryota</taxon>
        <taxon>Sar</taxon>
        <taxon>Alveolata</taxon>
        <taxon>Apicomplexa</taxon>
        <taxon>Aconoidasida</taxon>
        <taxon>Piroplasmida</taxon>
        <taxon>Babesiidae</taxon>
        <taxon>Babesia</taxon>
    </lineage>
</organism>
<proteinExistence type="predicted"/>
<comment type="caution">
    <text evidence="1">The sequence shown here is derived from an EMBL/GenBank/DDBJ whole genome shotgun (WGS) entry which is preliminary data.</text>
</comment>
<dbReference type="RefSeq" id="XP_067803075.1">
    <property type="nucleotide sequence ID" value="XM_067947853.1"/>
</dbReference>
<dbReference type="Proteomes" id="UP001214638">
    <property type="component" value="Unassembled WGS sequence"/>
</dbReference>
<sequence>MAILYGWAELYKAEGLDNFDQVPGQNSFVYDTKTQPMDINNRIQRDMEAITDDSIANVEAVLLDDELVDINYLYKINNGAHDTSVSQIKTKIDKVKAFDHSRTPVKGEDSIRQNSITHLDPEDETGIKAYLSDNSLGNMLNGSSMLHRNGQGDGVRQNEDEPDELEITPLLHITPLDLKRTHGYSNVYKVETEENNGFEIKRYITLNEYVFYPIMENYVTIVDNNIYKPSRIYIISDKVSKRMTMEADMDGKVLKQHYSYNIDSWREYTFLPLFGLVSAVRLDISVYNDPDDFYFSLMDTIENIAYITFIPRRNYVFSYIVDSDEVIYECCSIYPHMVHIIVMEHEKVMDMYANMNGLLTRTTYKKIGSGMWHKQKNSIDYNKNKMISLDLTMLKSPYNMYRSETNEAEDGIRIEFIPNENYVFCKILLKGNPIFDLTQCFNKIVYTGFKQIQLINSLYNLYQMRTIVLTDDGKWNEVVNIKDRGLVMLRSLDLNKIHEDLMDIDDIISSRTKNYKCKDGVLHDAIYSDHDLIWSSGARFISWVKQEYLEDPKMFYAETINRDGDAVIVFFVNIGNGWKKVKGVDYINIMKSKMNSVSLNLFDKIQGYVYMNHYGIVPGSTDVTNYIPRADVFVKYIVFKRQRIWSLRSPNDGICFHIRLRKSQNRQFCDLHILMATGHVTLRVFMRSKFQWRLVSKTHDGST</sequence>
<dbReference type="EMBL" id="JALLKP010000003">
    <property type="protein sequence ID" value="KAK2196233.1"/>
    <property type="molecule type" value="Genomic_DNA"/>
</dbReference>
<evidence type="ECO:0000313" key="2">
    <source>
        <dbReference type="Proteomes" id="UP001214638"/>
    </source>
</evidence>
<dbReference type="AlphaFoldDB" id="A0AAD9PK07"/>
<dbReference type="GeneID" id="94337130"/>
<evidence type="ECO:0000313" key="1">
    <source>
        <dbReference type="EMBL" id="KAK2196233.1"/>
    </source>
</evidence>
<name>A0AAD9PK07_9APIC</name>
<keyword evidence="2" id="KW-1185">Reference proteome</keyword>
<protein>
    <submittedName>
        <fullName evidence="1">Uncharacterized protein</fullName>
    </submittedName>
</protein>
<dbReference type="KEGG" id="bdw:94337130"/>
<accession>A0AAD9PK07</accession>
<reference evidence="1" key="1">
    <citation type="journal article" date="2023" name="Nat. Microbiol.">
        <title>Babesia duncani multi-omics identifies virulence factors and drug targets.</title>
        <authorList>
            <person name="Singh P."/>
            <person name="Lonardi S."/>
            <person name="Liang Q."/>
            <person name="Vydyam P."/>
            <person name="Khabirova E."/>
            <person name="Fang T."/>
            <person name="Gihaz S."/>
            <person name="Thekkiniath J."/>
            <person name="Munshi M."/>
            <person name="Abel S."/>
            <person name="Ciampossin L."/>
            <person name="Batugedara G."/>
            <person name="Gupta M."/>
            <person name="Lu X.M."/>
            <person name="Lenz T."/>
            <person name="Chakravarty S."/>
            <person name="Cornillot E."/>
            <person name="Hu Y."/>
            <person name="Ma W."/>
            <person name="Gonzalez L.M."/>
            <person name="Sanchez S."/>
            <person name="Estrada K."/>
            <person name="Sanchez-Flores A."/>
            <person name="Montero E."/>
            <person name="Harb O.S."/>
            <person name="Le Roch K.G."/>
            <person name="Mamoun C.B."/>
        </authorList>
    </citation>
    <scope>NUCLEOTIDE SEQUENCE</scope>
    <source>
        <strain evidence="1">WA1</strain>
    </source>
</reference>